<dbReference type="RefSeq" id="WP_311713148.1">
    <property type="nucleotide sequence ID" value="NZ_JAVREZ010000002.1"/>
</dbReference>
<organism evidence="1 2">
    <name type="scientific">Streptomyces doebereineriae</name>
    <dbReference type="NCBI Taxonomy" id="3075528"/>
    <lineage>
        <taxon>Bacteria</taxon>
        <taxon>Bacillati</taxon>
        <taxon>Actinomycetota</taxon>
        <taxon>Actinomycetes</taxon>
        <taxon>Kitasatosporales</taxon>
        <taxon>Streptomycetaceae</taxon>
        <taxon>Streptomyces</taxon>
    </lineage>
</organism>
<reference evidence="2" key="1">
    <citation type="submission" date="2023-07" db="EMBL/GenBank/DDBJ databases">
        <title>30 novel species of actinomycetes from the DSMZ collection.</title>
        <authorList>
            <person name="Nouioui I."/>
        </authorList>
    </citation>
    <scope>NUCLEOTIDE SEQUENCE [LARGE SCALE GENOMIC DNA]</scope>
    <source>
        <strain evidence="2">DSM 41640</strain>
    </source>
</reference>
<dbReference type="EMBL" id="JAVREZ010000002">
    <property type="protein sequence ID" value="MDT0479772.1"/>
    <property type="molecule type" value="Genomic_DNA"/>
</dbReference>
<evidence type="ECO:0008006" key="3">
    <source>
        <dbReference type="Google" id="ProtNLM"/>
    </source>
</evidence>
<dbReference type="Proteomes" id="UP001183824">
    <property type="component" value="Unassembled WGS sequence"/>
</dbReference>
<accession>A0ABU2V4B3</accession>
<evidence type="ECO:0000313" key="2">
    <source>
        <dbReference type="Proteomes" id="UP001183824"/>
    </source>
</evidence>
<sequence length="838" mass="93510">MTTPALTAAASAASEYFADDEPVFGTSHELIEGRRVPLFGERRIWPAACIRRPSNRPVTEHTMMFPLEDTGIDLTNLRLREMVFAQLNPTHKALRDRSVFLPAEPTEISTLRQTIWNIVDVIIWGKEQNLPDDLGRWDPQDWQDFLDHQSADATAAGLRHCIHAIRRMRKVAAVLTGITPFDDPWNGKAATHIANETAENAEERGDGLATPSIPPATWWPLLRAAWTYIHLFAPDLLDLRDRLAEDGPPQPEQKSKVNFRTGEEIDELIEEWLARPDSVVPVHARDRQGSAPLRKGEPNWSSLSLSITGGTNLHMFGTGKRAHDRYSGRRREKVLTAIANGTVAVASTDTVGRQAYKPGSVFRRPEEIDQKLRQWLADPNNLVPVRGKADRNAPAGTVVFETLRREVLGEDDRSDLNGRSSKASQRRREWIEEAVARGQVEIIDGSGYRARRHPCPGFAEVTRANGTMGPWRTGITLEELDAELRMVRAACYVFIVAMSAMRDSEIQEIERDAIATFFGSPAVTSRKVKNDPARSHQHWWIIEPVALAIAVAERLSWHPTHIFASITPPKTAAEGKRRHGRRGINAASDLDYFIERINSTCGDLGLQVISPAHVRPHMFRKTMSLIAGREPDAEIALGLQLKHAARRAVSNRSTPAYGQMDASWATEFDRELEFAAARKLVSLLKDRHRGETIAVGPGAARLHAGLDRVLTTIEADPQLRAQLADETMMATLLHSEFPELHWGTLNHCLFDAPQAECQEGLPEAQRGQGPLLGACQPAKCRNSTITRAHAPIWLAEEKDLVTTLGQKRLAPPRRESLELRLTDVRLITRTFKENGGDL</sequence>
<evidence type="ECO:0000313" key="1">
    <source>
        <dbReference type="EMBL" id="MDT0479772.1"/>
    </source>
</evidence>
<proteinExistence type="predicted"/>
<name>A0ABU2V4B3_9ACTN</name>
<gene>
    <name evidence="1" type="ORF">RNB18_06245</name>
</gene>
<comment type="caution">
    <text evidence="1">The sequence shown here is derived from an EMBL/GenBank/DDBJ whole genome shotgun (WGS) entry which is preliminary data.</text>
</comment>
<protein>
    <recommendedName>
        <fullName evidence="3">Integrase</fullName>
    </recommendedName>
</protein>
<keyword evidence="2" id="KW-1185">Reference proteome</keyword>